<dbReference type="EMBL" id="FPAI01000032">
    <property type="protein sequence ID" value="SFT04299.1"/>
    <property type="molecule type" value="Genomic_DNA"/>
</dbReference>
<feature type="domain" description="TnsE C-terminal" evidence="1">
    <location>
        <begin position="371"/>
        <end position="496"/>
    </location>
</feature>
<evidence type="ECO:0000313" key="5">
    <source>
        <dbReference type="Proteomes" id="UP000321773"/>
    </source>
</evidence>
<protein>
    <recommendedName>
        <fullName evidence="1">TnsE C-terminal domain-containing protein</fullName>
    </recommendedName>
</protein>
<reference evidence="3 4" key="1">
    <citation type="submission" date="2016-10" db="EMBL/GenBank/DDBJ databases">
        <authorList>
            <person name="de Groot N.N."/>
        </authorList>
    </citation>
    <scope>NUCLEOTIDE SEQUENCE [LARGE SCALE GENOMIC DNA]</scope>
    <source>
        <strain evidence="3 4">DSM 17074</strain>
    </source>
</reference>
<name>A0A1I6US61_9BACI</name>
<dbReference type="Pfam" id="PF18623">
    <property type="entry name" value="TnsE_C"/>
    <property type="match status" value="1"/>
</dbReference>
<dbReference type="OrthoDB" id="1879214at2"/>
<dbReference type="RefSeq" id="WP_062323143.1">
    <property type="nucleotide sequence ID" value="NZ_BJWJ01000037.1"/>
</dbReference>
<accession>A0A1I6US61</accession>
<dbReference type="AlphaFoldDB" id="A0A1I6US61"/>
<gene>
    <name evidence="2" type="ORF">HMI01_25050</name>
    <name evidence="3" type="ORF">SAMN05421668_13222</name>
</gene>
<reference evidence="2 5" key="2">
    <citation type="submission" date="2019-07" db="EMBL/GenBank/DDBJ databases">
        <title>Whole genome shotgun sequence of Halolactibacillus miurensis NBRC 100873.</title>
        <authorList>
            <person name="Hosoyama A."/>
            <person name="Uohara A."/>
            <person name="Ohji S."/>
            <person name="Ichikawa N."/>
        </authorList>
    </citation>
    <scope>NUCLEOTIDE SEQUENCE [LARGE SCALE GENOMIC DNA]</scope>
    <source>
        <strain evidence="2 5">NBRC 100873</strain>
    </source>
</reference>
<dbReference type="STRING" id="306541.SAMN05421668_13222"/>
<proteinExistence type="predicted"/>
<evidence type="ECO:0000313" key="3">
    <source>
        <dbReference type="EMBL" id="SFT04299.1"/>
    </source>
</evidence>
<dbReference type="Proteomes" id="UP000321773">
    <property type="component" value="Unassembled WGS sequence"/>
</dbReference>
<keyword evidence="5" id="KW-1185">Reference proteome</keyword>
<dbReference type="EMBL" id="BJWJ01000037">
    <property type="protein sequence ID" value="GEM05517.1"/>
    <property type="molecule type" value="Genomic_DNA"/>
</dbReference>
<evidence type="ECO:0000313" key="4">
    <source>
        <dbReference type="Proteomes" id="UP000199139"/>
    </source>
</evidence>
<evidence type="ECO:0000313" key="2">
    <source>
        <dbReference type="EMBL" id="GEM05517.1"/>
    </source>
</evidence>
<sequence>MKKHHIKISWPFPDNEDAQLIWISTPFRYNNKMMIHAYFSLKGETKKIRLDWGSLPFLAIQHYYQNGVLSASKPTKDLKDIEITINPSTVHYYEREWAIQGSPDIDISQSYNFTFQNQKIVLPLIEVIRSVLAPNVFLLYRLFESNSFPQYFTESADADMFHLDFSSQYELTYTRPEYLYQLLWLLTNQDVRQVYENIAFAWIQTNSIKFDWDFKQPITITARVKENRGYLTILQILKVKNKQIPYQRVSISHPELQLREKSNQPKKYTFHRLSSSNKDDALLLDQQVDGSHQGMELVQMNQQKHEYITIPTIKKLKRHTTKERNQIDENTKKYYGNTDNIRSTADVGGSRLTRGLEHQMLQDIQVQGDLKDFINLLKVLESNQEVLSIRVAVKELPQGVGKRKFAKLNDGITDRKCIIANVKMKGGQLYQVIEVDRENKSLSTIILSSYKKQNWEEIHYQLLRNLVLNSGSWTSQSLNRLNNKGISVMKSKHSKKGIRHRAMLMLEKLT</sequence>
<organism evidence="3 4">
    <name type="scientific">Halolactibacillus miurensis</name>
    <dbReference type="NCBI Taxonomy" id="306541"/>
    <lineage>
        <taxon>Bacteria</taxon>
        <taxon>Bacillati</taxon>
        <taxon>Bacillota</taxon>
        <taxon>Bacilli</taxon>
        <taxon>Bacillales</taxon>
        <taxon>Bacillaceae</taxon>
        <taxon>Halolactibacillus</taxon>
    </lineage>
</organism>
<dbReference type="InterPro" id="IPR041419">
    <property type="entry name" value="TnsE_C"/>
</dbReference>
<evidence type="ECO:0000259" key="1">
    <source>
        <dbReference type="Pfam" id="PF18623"/>
    </source>
</evidence>
<dbReference type="Proteomes" id="UP000199139">
    <property type="component" value="Unassembled WGS sequence"/>
</dbReference>